<dbReference type="Proteomes" id="UP000596661">
    <property type="component" value="Unassembled WGS sequence"/>
</dbReference>
<proteinExistence type="predicted"/>
<evidence type="ECO:0000256" key="1">
    <source>
        <dbReference type="SAM" id="MobiDB-lite"/>
    </source>
</evidence>
<evidence type="ECO:0000313" key="3">
    <source>
        <dbReference type="Proteomes" id="UP000596661"/>
    </source>
</evidence>
<keyword evidence="3" id="KW-1185">Reference proteome</keyword>
<dbReference type="EnsemblPlants" id="evm.model.10.2113">
    <property type="protein sequence ID" value="cds.evm.model.10.2113"/>
    <property type="gene ID" value="evm.TU.10.2113"/>
</dbReference>
<dbReference type="Gramene" id="evm.model.10.2113">
    <property type="protein sequence ID" value="cds.evm.model.10.2113"/>
    <property type="gene ID" value="evm.TU.10.2113"/>
</dbReference>
<feature type="compositionally biased region" description="Polar residues" evidence="1">
    <location>
        <begin position="104"/>
        <end position="122"/>
    </location>
</feature>
<name>A0A803QM52_CANSA</name>
<reference evidence="2" key="1">
    <citation type="submission" date="2021-03" db="UniProtKB">
        <authorList>
            <consortium name="EnsemblPlants"/>
        </authorList>
    </citation>
    <scope>IDENTIFICATION</scope>
</reference>
<accession>A0A803QM52</accession>
<sequence length="149" mass="16573">MDLELVTKLTEVLKLDETDGPIVKLNKNSLEKGRKRLEVSLVGKVICLKPANREEIENTMKSKWKINHHFQAGWSDTGCCRCGLAGLVIWPKSRLMRHPPSGPTHASSTQSPKRSPTKSGTGVSAEKEKKERRDASEAKGKRIRKVAGF</sequence>
<protein>
    <submittedName>
        <fullName evidence="2">Uncharacterized protein</fullName>
    </submittedName>
</protein>
<feature type="region of interest" description="Disordered" evidence="1">
    <location>
        <begin position="94"/>
        <end position="149"/>
    </location>
</feature>
<organism evidence="2 3">
    <name type="scientific">Cannabis sativa</name>
    <name type="common">Hemp</name>
    <name type="synonym">Marijuana</name>
    <dbReference type="NCBI Taxonomy" id="3483"/>
    <lineage>
        <taxon>Eukaryota</taxon>
        <taxon>Viridiplantae</taxon>
        <taxon>Streptophyta</taxon>
        <taxon>Embryophyta</taxon>
        <taxon>Tracheophyta</taxon>
        <taxon>Spermatophyta</taxon>
        <taxon>Magnoliopsida</taxon>
        <taxon>eudicotyledons</taxon>
        <taxon>Gunneridae</taxon>
        <taxon>Pentapetalae</taxon>
        <taxon>rosids</taxon>
        <taxon>fabids</taxon>
        <taxon>Rosales</taxon>
        <taxon>Cannabaceae</taxon>
        <taxon>Cannabis</taxon>
    </lineage>
</organism>
<feature type="compositionally biased region" description="Basic and acidic residues" evidence="1">
    <location>
        <begin position="125"/>
        <end position="140"/>
    </location>
</feature>
<dbReference type="EMBL" id="UZAU01000832">
    <property type="status" value="NOT_ANNOTATED_CDS"/>
    <property type="molecule type" value="Genomic_DNA"/>
</dbReference>
<dbReference type="AlphaFoldDB" id="A0A803QM52"/>
<evidence type="ECO:0000313" key="2">
    <source>
        <dbReference type="EnsemblPlants" id="cds.evm.model.10.2113"/>
    </source>
</evidence>